<comment type="subcellular location">
    <subcellularLocation>
        <location evidence="1">Cell inner membrane</location>
        <topology evidence="1">Multi-pass membrane protein</topology>
    </subcellularLocation>
</comment>
<protein>
    <submittedName>
        <fullName evidence="15">ATP-binding cassette subfamily B protein</fullName>
    </submittedName>
</protein>
<feature type="region of interest" description="Disordered" evidence="11">
    <location>
        <begin position="1"/>
        <end position="31"/>
    </location>
</feature>
<dbReference type="SUPFAM" id="SSF52540">
    <property type="entry name" value="P-loop containing nucleoside triphosphate hydrolases"/>
    <property type="match status" value="1"/>
</dbReference>
<dbReference type="InterPro" id="IPR003439">
    <property type="entry name" value="ABC_transporter-like_ATP-bd"/>
</dbReference>
<evidence type="ECO:0000256" key="5">
    <source>
        <dbReference type="ARBA" id="ARBA00022692"/>
    </source>
</evidence>
<evidence type="ECO:0000256" key="11">
    <source>
        <dbReference type="SAM" id="MobiDB-lite"/>
    </source>
</evidence>
<evidence type="ECO:0000256" key="10">
    <source>
        <dbReference type="ARBA" id="ARBA00023455"/>
    </source>
</evidence>
<dbReference type="InterPro" id="IPR003593">
    <property type="entry name" value="AAA+_ATPase"/>
</dbReference>
<dbReference type="GO" id="GO:0140359">
    <property type="term" value="F:ABC-type transporter activity"/>
    <property type="evidence" value="ECO:0007669"/>
    <property type="project" value="InterPro"/>
</dbReference>
<dbReference type="GO" id="GO:0005886">
    <property type="term" value="C:plasma membrane"/>
    <property type="evidence" value="ECO:0007669"/>
    <property type="project" value="UniProtKB-SubCell"/>
</dbReference>
<evidence type="ECO:0000256" key="4">
    <source>
        <dbReference type="ARBA" id="ARBA00022519"/>
    </source>
</evidence>
<keyword evidence="8 12" id="KW-1133">Transmembrane helix</keyword>
<dbReference type="GO" id="GO:0034040">
    <property type="term" value="F:ATPase-coupled lipid transmembrane transporter activity"/>
    <property type="evidence" value="ECO:0007669"/>
    <property type="project" value="TreeGrafter"/>
</dbReference>
<dbReference type="PROSITE" id="PS00211">
    <property type="entry name" value="ABC_TRANSPORTER_1"/>
    <property type="match status" value="1"/>
</dbReference>
<dbReference type="Proteomes" id="UP000572635">
    <property type="component" value="Unassembled WGS sequence"/>
</dbReference>
<dbReference type="PANTHER" id="PTHR24221:SF654">
    <property type="entry name" value="ATP-BINDING CASSETTE SUB-FAMILY B MEMBER 6"/>
    <property type="match status" value="1"/>
</dbReference>
<gene>
    <name evidence="15" type="ORF">HDA36_006367</name>
</gene>
<feature type="transmembrane region" description="Helical" evidence="12">
    <location>
        <begin position="274"/>
        <end position="301"/>
    </location>
</feature>
<dbReference type="InterPro" id="IPR027417">
    <property type="entry name" value="P-loop_NTPase"/>
</dbReference>
<keyword evidence="4" id="KW-0997">Cell inner membrane</keyword>
<feature type="transmembrane region" description="Helical" evidence="12">
    <location>
        <begin position="46"/>
        <end position="68"/>
    </location>
</feature>
<feature type="domain" description="ABC transporter" evidence="13">
    <location>
        <begin position="364"/>
        <end position="597"/>
    </location>
</feature>
<evidence type="ECO:0000256" key="9">
    <source>
        <dbReference type="ARBA" id="ARBA00023136"/>
    </source>
</evidence>
<dbReference type="InterPro" id="IPR036640">
    <property type="entry name" value="ABC1_TM_sf"/>
</dbReference>
<name>A0A7W8QTG8_9ACTN</name>
<evidence type="ECO:0000256" key="3">
    <source>
        <dbReference type="ARBA" id="ARBA00022475"/>
    </source>
</evidence>
<dbReference type="Pfam" id="PF00005">
    <property type="entry name" value="ABC_tran"/>
    <property type="match status" value="1"/>
</dbReference>
<keyword evidence="3" id="KW-1003">Cell membrane</keyword>
<dbReference type="PROSITE" id="PS50929">
    <property type="entry name" value="ABC_TM1F"/>
    <property type="match status" value="1"/>
</dbReference>
<dbReference type="PANTHER" id="PTHR24221">
    <property type="entry name" value="ATP-BINDING CASSETTE SUB-FAMILY B"/>
    <property type="match status" value="1"/>
</dbReference>
<feature type="transmembrane region" description="Helical" evidence="12">
    <location>
        <begin position="307"/>
        <end position="324"/>
    </location>
</feature>
<evidence type="ECO:0000313" key="16">
    <source>
        <dbReference type="Proteomes" id="UP000572635"/>
    </source>
</evidence>
<evidence type="ECO:0000256" key="12">
    <source>
        <dbReference type="SAM" id="Phobius"/>
    </source>
</evidence>
<keyword evidence="6" id="KW-0547">Nucleotide-binding</keyword>
<evidence type="ECO:0000256" key="8">
    <source>
        <dbReference type="ARBA" id="ARBA00022989"/>
    </source>
</evidence>
<evidence type="ECO:0000256" key="2">
    <source>
        <dbReference type="ARBA" id="ARBA00022448"/>
    </source>
</evidence>
<evidence type="ECO:0000256" key="6">
    <source>
        <dbReference type="ARBA" id="ARBA00022741"/>
    </source>
</evidence>
<dbReference type="GO" id="GO:0005524">
    <property type="term" value="F:ATP binding"/>
    <property type="evidence" value="ECO:0007669"/>
    <property type="project" value="UniProtKB-KW"/>
</dbReference>
<dbReference type="SUPFAM" id="SSF90123">
    <property type="entry name" value="ABC transporter transmembrane region"/>
    <property type="match status" value="1"/>
</dbReference>
<keyword evidence="5 12" id="KW-0812">Transmembrane</keyword>
<keyword evidence="16" id="KW-1185">Reference proteome</keyword>
<accession>A0A7W8QTG8</accession>
<dbReference type="Pfam" id="PF00664">
    <property type="entry name" value="ABC_membrane"/>
    <property type="match status" value="1"/>
</dbReference>
<dbReference type="PROSITE" id="PS50893">
    <property type="entry name" value="ABC_TRANSPORTER_2"/>
    <property type="match status" value="1"/>
</dbReference>
<evidence type="ECO:0000259" key="13">
    <source>
        <dbReference type="PROSITE" id="PS50893"/>
    </source>
</evidence>
<dbReference type="Gene3D" id="3.40.50.300">
    <property type="entry name" value="P-loop containing nucleotide triphosphate hydrolases"/>
    <property type="match status" value="1"/>
</dbReference>
<feature type="transmembrane region" description="Helical" evidence="12">
    <location>
        <begin position="163"/>
        <end position="182"/>
    </location>
</feature>
<feature type="region of interest" description="Disordered" evidence="11">
    <location>
        <begin position="600"/>
        <end position="631"/>
    </location>
</feature>
<dbReference type="GO" id="GO:0016887">
    <property type="term" value="F:ATP hydrolysis activity"/>
    <property type="evidence" value="ECO:0007669"/>
    <property type="project" value="InterPro"/>
</dbReference>
<evidence type="ECO:0000259" key="14">
    <source>
        <dbReference type="PROSITE" id="PS50929"/>
    </source>
</evidence>
<keyword evidence="9 12" id="KW-0472">Membrane</keyword>
<dbReference type="RefSeq" id="WP_184399570.1">
    <property type="nucleotide sequence ID" value="NZ_BAAAJD010000169.1"/>
</dbReference>
<feature type="transmembrane region" description="Helical" evidence="12">
    <location>
        <begin position="188"/>
        <end position="207"/>
    </location>
</feature>
<sequence>MAIETESTAGDWRTAGGAAAHAPPRSPAPATGTGLGTLLRPIRGRLAIALLLQVAASAAAIVPFIAVVELARILFAPGPVDPGQVWRVAGIAVVALAARFALFGAAGLITHFADNTLTLLLRRSIAARLGRVPLGWFDDRGSGRVKQVVQDDVTAMHHVVAHALLDIASAVVTPLLITGYLLWADWRLALVTLAPLPLYALTMALLMRGFGDQMARHSEAMARINAAVVEFVEGIAVLKVFGRSGQAHRAFQKAADDFRAFFLSWMRPMARTSALAYIAVAPPTVLLLVLAAGTGFTALGWTEPVDVVPFVLLGLGLAGPLLALEQTTTRLRTAKAAAERVGEVLAAEELPPVVHPEAPADEHVRFSGVAFGYDGRTEVLSGIDLELRPGTVTALVGPSGAGKSTLAQLLPRFRDPTAGAVTLGGVDLRHIEPAELYRHVGFVFQETRLLRTTVAENIALGRPGAGAADVERAARAARIHDRIARLPRGYDSVAGEDARFSGGEAQRIGIARALLADPPVLVLDEATAFADPESEAEIQEALSRLVEGRTLLVIAHRLATIAGADQIAVLDGGRIVERGTHAELIAAGGRYAAMWAAHGGGGGPGGTAPEPARNDTDGASGGAGAPGKEAP</sequence>
<dbReference type="InterPro" id="IPR011527">
    <property type="entry name" value="ABC1_TM_dom"/>
</dbReference>
<dbReference type="EMBL" id="JACHDB010000002">
    <property type="protein sequence ID" value="MBB5436219.1"/>
    <property type="molecule type" value="Genomic_DNA"/>
</dbReference>
<keyword evidence="7 15" id="KW-0067">ATP-binding</keyword>
<dbReference type="Gene3D" id="1.20.1560.10">
    <property type="entry name" value="ABC transporter type 1, transmembrane domain"/>
    <property type="match status" value="1"/>
</dbReference>
<keyword evidence="2" id="KW-0813">Transport</keyword>
<dbReference type="InterPro" id="IPR039421">
    <property type="entry name" value="Type_1_exporter"/>
</dbReference>
<dbReference type="FunFam" id="3.40.50.300:FF:000221">
    <property type="entry name" value="Multidrug ABC transporter ATP-binding protein"/>
    <property type="match status" value="1"/>
</dbReference>
<reference evidence="15 16" key="1">
    <citation type="submission" date="2020-08" db="EMBL/GenBank/DDBJ databases">
        <title>Sequencing the genomes of 1000 actinobacteria strains.</title>
        <authorList>
            <person name="Klenk H.-P."/>
        </authorList>
    </citation>
    <scope>NUCLEOTIDE SEQUENCE [LARGE SCALE GENOMIC DNA]</scope>
    <source>
        <strain evidence="15 16">DSM 44551</strain>
    </source>
</reference>
<dbReference type="AlphaFoldDB" id="A0A7W8QTG8"/>
<comment type="caution">
    <text evidence="15">The sequence shown here is derived from an EMBL/GenBank/DDBJ whole genome shotgun (WGS) entry which is preliminary data.</text>
</comment>
<dbReference type="SMART" id="SM00382">
    <property type="entry name" value="AAA"/>
    <property type="match status" value="1"/>
</dbReference>
<evidence type="ECO:0000313" key="15">
    <source>
        <dbReference type="EMBL" id="MBB5436219.1"/>
    </source>
</evidence>
<comment type="similarity">
    <text evidence="10">Belongs to the ABC transporter superfamily. Siderophore-Fe(3+) uptake transporter (SIUT) (TC 3.A.1.21) family.</text>
</comment>
<feature type="domain" description="ABC transmembrane type-1" evidence="14">
    <location>
        <begin position="47"/>
        <end position="333"/>
    </location>
</feature>
<proteinExistence type="inferred from homology"/>
<evidence type="ECO:0000256" key="1">
    <source>
        <dbReference type="ARBA" id="ARBA00004429"/>
    </source>
</evidence>
<dbReference type="InterPro" id="IPR017871">
    <property type="entry name" value="ABC_transporter-like_CS"/>
</dbReference>
<feature type="transmembrane region" description="Helical" evidence="12">
    <location>
        <begin position="88"/>
        <end position="113"/>
    </location>
</feature>
<evidence type="ECO:0000256" key="7">
    <source>
        <dbReference type="ARBA" id="ARBA00022840"/>
    </source>
</evidence>
<organism evidence="15 16">
    <name type="scientific">Nocardiopsis composta</name>
    <dbReference type="NCBI Taxonomy" id="157465"/>
    <lineage>
        <taxon>Bacteria</taxon>
        <taxon>Bacillati</taxon>
        <taxon>Actinomycetota</taxon>
        <taxon>Actinomycetes</taxon>
        <taxon>Streptosporangiales</taxon>
        <taxon>Nocardiopsidaceae</taxon>
        <taxon>Nocardiopsis</taxon>
    </lineage>
</organism>